<name>A0A150SL20_SORCE</name>
<dbReference type="EMBL" id="JEMB01000842">
    <property type="protein sequence ID" value="KYF93143.1"/>
    <property type="molecule type" value="Genomic_DNA"/>
</dbReference>
<proteinExistence type="predicted"/>
<evidence type="ECO:0000313" key="3">
    <source>
        <dbReference type="Proteomes" id="UP000075635"/>
    </source>
</evidence>
<comment type="caution">
    <text evidence="2">The sequence shown here is derived from an EMBL/GenBank/DDBJ whole genome shotgun (WGS) entry which is preliminary data.</text>
</comment>
<dbReference type="SUPFAM" id="SSF48452">
    <property type="entry name" value="TPR-like"/>
    <property type="match status" value="1"/>
</dbReference>
<dbReference type="Proteomes" id="UP000075635">
    <property type="component" value="Unassembled WGS sequence"/>
</dbReference>
<organism evidence="2 3">
    <name type="scientific">Sorangium cellulosum</name>
    <name type="common">Polyangium cellulosum</name>
    <dbReference type="NCBI Taxonomy" id="56"/>
    <lineage>
        <taxon>Bacteria</taxon>
        <taxon>Pseudomonadati</taxon>
        <taxon>Myxococcota</taxon>
        <taxon>Polyangia</taxon>
        <taxon>Polyangiales</taxon>
        <taxon>Polyangiaceae</taxon>
        <taxon>Sorangium</taxon>
    </lineage>
</organism>
<feature type="region of interest" description="Disordered" evidence="1">
    <location>
        <begin position="392"/>
        <end position="415"/>
    </location>
</feature>
<dbReference type="Gene3D" id="1.25.40.10">
    <property type="entry name" value="Tetratricopeptide repeat domain"/>
    <property type="match status" value="1"/>
</dbReference>
<evidence type="ECO:0000313" key="2">
    <source>
        <dbReference type="EMBL" id="KYF93143.1"/>
    </source>
</evidence>
<dbReference type="InterPro" id="IPR011990">
    <property type="entry name" value="TPR-like_helical_dom_sf"/>
</dbReference>
<evidence type="ECO:0000256" key="1">
    <source>
        <dbReference type="SAM" id="MobiDB-lite"/>
    </source>
</evidence>
<accession>A0A150SL20</accession>
<dbReference type="AlphaFoldDB" id="A0A150SL20"/>
<dbReference type="Pfam" id="PF14559">
    <property type="entry name" value="TPR_19"/>
    <property type="match status" value="1"/>
</dbReference>
<sequence>MPAHAIKPIGLFLGLLFLGIGIAPGVHASTLQTTSGDIAVANLESSLRAAWSDYLRFARKNGAPDRIVRLEQLKAQFLGDIESPDRLDRLAAELRLHEPDAGETYLLSARIAAYLHRFEEAEADLRQAGRRGVLAAMTEPVRLSIQQATGKRSAEVLAVRRRRAQTISGIDELLPFAALLVDLGEYEEADRVYARALAQYRDVSPFPPAWLCFQRGVLWGERMPAPQPERARRYYEMALAYLPTYVPARVHLAELYARRGALAKAEALLTPGARRGDPESRWRLAQVLKEQGRAQEAQEQLLGARASYDRLLARHELAFADHAAEFYLGDGNDVLKALSLARRNLANRPTLRAFELAHEAAVRVGERRLAANLLAEARARLGNTKAFQVSPLSRARIGPPTAAPSKSMTRPRRTP</sequence>
<reference evidence="2 3" key="1">
    <citation type="submission" date="2014-02" db="EMBL/GenBank/DDBJ databases">
        <title>The small core and large imbalanced accessory genome model reveals a collaborative survival strategy of Sorangium cellulosum strains in nature.</title>
        <authorList>
            <person name="Han K."/>
            <person name="Peng R."/>
            <person name="Blom J."/>
            <person name="Li Y.-Z."/>
        </authorList>
    </citation>
    <scope>NUCLEOTIDE SEQUENCE [LARGE SCALE GENOMIC DNA]</scope>
    <source>
        <strain evidence="2 3">So0011-07</strain>
    </source>
</reference>
<gene>
    <name evidence="2" type="ORF">BE17_27980</name>
</gene>
<protein>
    <submittedName>
        <fullName evidence="2">Uncharacterized protein</fullName>
    </submittedName>
</protein>